<feature type="transmembrane region" description="Helical" evidence="1">
    <location>
        <begin position="45"/>
        <end position="69"/>
    </location>
</feature>
<keyword evidence="3" id="KW-1185">Reference proteome</keyword>
<organism evidence="2 3">
    <name type="scientific">Lactuca sativa</name>
    <name type="common">Garden lettuce</name>
    <dbReference type="NCBI Taxonomy" id="4236"/>
    <lineage>
        <taxon>Eukaryota</taxon>
        <taxon>Viridiplantae</taxon>
        <taxon>Streptophyta</taxon>
        <taxon>Embryophyta</taxon>
        <taxon>Tracheophyta</taxon>
        <taxon>Spermatophyta</taxon>
        <taxon>Magnoliopsida</taxon>
        <taxon>eudicotyledons</taxon>
        <taxon>Gunneridae</taxon>
        <taxon>Pentapetalae</taxon>
        <taxon>asterids</taxon>
        <taxon>campanulids</taxon>
        <taxon>Asterales</taxon>
        <taxon>Asteraceae</taxon>
        <taxon>Cichorioideae</taxon>
        <taxon>Cichorieae</taxon>
        <taxon>Lactucinae</taxon>
        <taxon>Lactuca</taxon>
    </lineage>
</organism>
<evidence type="ECO:0000256" key="1">
    <source>
        <dbReference type="SAM" id="Phobius"/>
    </source>
</evidence>
<reference evidence="2 3" key="1">
    <citation type="journal article" date="2017" name="Nat. Commun.">
        <title>Genome assembly with in vitro proximity ligation data and whole-genome triplication in lettuce.</title>
        <authorList>
            <person name="Reyes-Chin-Wo S."/>
            <person name="Wang Z."/>
            <person name="Yang X."/>
            <person name="Kozik A."/>
            <person name="Arikit S."/>
            <person name="Song C."/>
            <person name="Xia L."/>
            <person name="Froenicke L."/>
            <person name="Lavelle D.O."/>
            <person name="Truco M.J."/>
            <person name="Xia R."/>
            <person name="Zhu S."/>
            <person name="Xu C."/>
            <person name="Xu H."/>
            <person name="Xu X."/>
            <person name="Cox K."/>
            <person name="Korf I."/>
            <person name="Meyers B.C."/>
            <person name="Michelmore R.W."/>
        </authorList>
    </citation>
    <scope>NUCLEOTIDE SEQUENCE [LARGE SCALE GENOMIC DNA]</scope>
    <source>
        <strain evidence="3">cv. Salinas</strain>
        <tissue evidence="2">Seedlings</tissue>
    </source>
</reference>
<feature type="transmembrane region" description="Helical" evidence="1">
    <location>
        <begin position="12"/>
        <end position="33"/>
    </location>
</feature>
<evidence type="ECO:0000313" key="2">
    <source>
        <dbReference type="EMBL" id="KAJ0202777.1"/>
    </source>
</evidence>
<evidence type="ECO:0000313" key="3">
    <source>
        <dbReference type="Proteomes" id="UP000235145"/>
    </source>
</evidence>
<dbReference type="Proteomes" id="UP000235145">
    <property type="component" value="Unassembled WGS sequence"/>
</dbReference>
<protein>
    <submittedName>
        <fullName evidence="2">Uncharacterized protein</fullName>
    </submittedName>
</protein>
<gene>
    <name evidence="2" type="ORF">LSAT_V11C500273460</name>
</gene>
<keyword evidence="1" id="KW-0472">Membrane</keyword>
<accession>A0A9R1V9B1</accession>
<keyword evidence="1" id="KW-1133">Transmembrane helix</keyword>
<comment type="caution">
    <text evidence="2">The sequence shown here is derived from an EMBL/GenBank/DDBJ whole genome shotgun (WGS) entry which is preliminary data.</text>
</comment>
<name>A0A9R1V9B1_LACSA</name>
<dbReference type="EMBL" id="NBSK02000005">
    <property type="protein sequence ID" value="KAJ0202777.1"/>
    <property type="molecule type" value="Genomic_DNA"/>
</dbReference>
<dbReference type="AlphaFoldDB" id="A0A9R1V9B1"/>
<proteinExistence type="predicted"/>
<sequence>MGEFQRSIVCRIASLSICCFVSFLSVGVFHIFVYYDDVFLCFAGYIVHLCGFCCQSAYSGFTNIPWFWLQIVKKKKTKKVHQLLKVGVETP</sequence>
<keyword evidence="1" id="KW-0812">Transmembrane</keyword>